<dbReference type="EMBL" id="ADZX01000643">
    <property type="protein sequence ID" value="EFK95822.1"/>
    <property type="molecule type" value="Genomic_DNA"/>
</dbReference>
<dbReference type="SUPFAM" id="SSF56672">
    <property type="entry name" value="DNA/RNA polymerases"/>
    <property type="match status" value="1"/>
</dbReference>
<name>D9PKU2_9ZZZZ</name>
<accession>D9PKU2</accession>
<dbReference type="InterPro" id="IPR043502">
    <property type="entry name" value="DNA/RNA_pol_sf"/>
</dbReference>
<gene>
    <name evidence="1" type="ORF">LDC_2161</name>
</gene>
<dbReference type="AlphaFoldDB" id="D9PKU2"/>
<keyword evidence="1" id="KW-0548">Nucleotidyltransferase</keyword>
<dbReference type="GO" id="GO:0003964">
    <property type="term" value="F:RNA-directed DNA polymerase activity"/>
    <property type="evidence" value="ECO:0007669"/>
    <property type="project" value="UniProtKB-KW"/>
</dbReference>
<sequence>KQALEPELEKYFHPDSYGYRPGKSAHQAIGQARRRCWDND</sequence>
<comment type="caution">
    <text evidence="1">The sequence shown here is derived from an EMBL/GenBank/DDBJ whole genome shotgun (WGS) entry which is preliminary data.</text>
</comment>
<organism evidence="1">
    <name type="scientific">sediment metagenome</name>
    <dbReference type="NCBI Taxonomy" id="749907"/>
    <lineage>
        <taxon>unclassified sequences</taxon>
        <taxon>metagenomes</taxon>
        <taxon>ecological metagenomes</taxon>
    </lineage>
</organism>
<protein>
    <submittedName>
        <fullName evidence="1">Reverse transcriptase/maturase protein</fullName>
    </submittedName>
</protein>
<feature type="non-terminal residue" evidence="1">
    <location>
        <position position="1"/>
    </location>
</feature>
<keyword evidence="1" id="KW-0695">RNA-directed DNA polymerase</keyword>
<proteinExistence type="predicted"/>
<reference evidence="1" key="1">
    <citation type="submission" date="2010-07" db="EMBL/GenBank/DDBJ databases">
        <authorList>
            <consortium name="CONSOLIDER consortium CSD2007-00005"/>
            <person name="Guazzaroni M.-E."/>
            <person name="Richter M."/>
            <person name="Garcia-Salamanca A."/>
            <person name="Yarza P."/>
            <person name="Ferrer M."/>
        </authorList>
    </citation>
    <scope>NUCLEOTIDE SEQUENCE</scope>
</reference>
<keyword evidence="1" id="KW-0808">Transferase</keyword>
<evidence type="ECO:0000313" key="1">
    <source>
        <dbReference type="EMBL" id="EFK95822.1"/>
    </source>
</evidence>
<reference evidence="1" key="2">
    <citation type="journal article" date="2011" name="Microb. Ecol.">
        <title>Taxonomic and Functional Metagenomic Profiling of the Microbial Community in the Anoxic Sediment of a Sub-saline Shallow Lake (Laguna de Carrizo, Central Spain).</title>
        <authorList>
            <person name="Ferrer M."/>
            <person name="Guazzaroni M.E."/>
            <person name="Richter M."/>
            <person name="Garcia-Salamanca A."/>
            <person name="Yarza P."/>
            <person name="Suarez-Suarez A."/>
            <person name="Solano J."/>
            <person name="Alcaide M."/>
            <person name="van Dillewijn P."/>
            <person name="Molina-Henares M.A."/>
            <person name="Lopez-Cortes N."/>
            <person name="Al-Ramahi Y."/>
            <person name="Guerrero C."/>
            <person name="Acosta A."/>
            <person name="de Eugenio L.I."/>
            <person name="Martinez V."/>
            <person name="Marques S."/>
            <person name="Rojo F."/>
            <person name="Santero E."/>
            <person name="Genilloud O."/>
            <person name="Perez-Perez J."/>
            <person name="Rossello-Mora R."/>
            <person name="Ramos J.L."/>
        </authorList>
    </citation>
    <scope>NUCLEOTIDE SEQUENCE</scope>
</reference>